<dbReference type="SUPFAM" id="SSF52540">
    <property type="entry name" value="P-loop containing nucleoside triphosphate hydrolases"/>
    <property type="match status" value="1"/>
</dbReference>
<keyword evidence="4" id="KW-1185">Reference proteome</keyword>
<accession>A0A6L5GU30</accession>
<dbReference type="Pfam" id="PF13175">
    <property type="entry name" value="AAA_15"/>
    <property type="match status" value="1"/>
</dbReference>
<dbReference type="AlphaFoldDB" id="A0A6L5GU30"/>
<dbReference type="InterPro" id="IPR051396">
    <property type="entry name" value="Bact_Antivir_Def_Nuclease"/>
</dbReference>
<feature type="domain" description="Endonuclease GajA/Old nuclease/RecF-like AAA" evidence="1">
    <location>
        <begin position="1"/>
        <end position="376"/>
    </location>
</feature>
<dbReference type="InterPro" id="IPR027417">
    <property type="entry name" value="P-loop_NTPase"/>
</dbReference>
<protein>
    <submittedName>
        <fullName evidence="3">AAA family ATPase</fullName>
    </submittedName>
</protein>
<evidence type="ECO:0000313" key="3">
    <source>
        <dbReference type="EMBL" id="MQM73755.1"/>
    </source>
</evidence>
<feature type="domain" description="OLD protein-like TOPRIM" evidence="2">
    <location>
        <begin position="420"/>
        <end position="485"/>
    </location>
</feature>
<organism evidence="3 4">
    <name type="scientific">Candidatus Pseudoramibacter fermentans</name>
    <dbReference type="NCBI Taxonomy" id="2594427"/>
    <lineage>
        <taxon>Bacteria</taxon>
        <taxon>Bacillati</taxon>
        <taxon>Bacillota</taxon>
        <taxon>Clostridia</taxon>
        <taxon>Eubacteriales</taxon>
        <taxon>Eubacteriaceae</taxon>
        <taxon>Pseudoramibacter</taxon>
    </lineage>
</organism>
<evidence type="ECO:0000259" key="2">
    <source>
        <dbReference type="Pfam" id="PF20469"/>
    </source>
</evidence>
<dbReference type="Proteomes" id="UP000473648">
    <property type="component" value="Unassembled WGS sequence"/>
</dbReference>
<name>A0A6L5GU30_9FIRM</name>
<sequence>MRINHVWISGYRNIKKTDFGINNKLILIGENNSGKSNVLKAITSPLSPGGEGYYTQPMTLRDVNDEEKNSYYKYIKENFDQLMKENSEVIAQTEFLSYIPKVKIRLQFDVDDDSRFYFEKLITEDTEGNIVYQLEFQYQIDDPTKLLDHLKNVKRIASNDDEELSRIQVNLLPEDLYKSHLIVPGKNDTVSYDLSKNLKYYSLIAERDGFSTSRSKMGSSAIIKLLNRNIDDQSKISIEQGYNTFFDEVKDSTKMDEVFNWAKYASNYKNAQEFFGEISILPNMPPMNSLLNSVQLGYAEEPLAQQGLGYRNLVYLSAMVNALERDDETPFAVLSIEEPEAHLSNENQKLLISFLNSSSESANNFQLMYSTHNTNFLPKLALENVVIMSEGKATSFKTEMNAEDLNYLIRNPNLDVYKLFFSTNVILVEGLSEELLIKSYLQSKKDSLNNIEVLSFHKGFCAIIRLWLKININNRRKLAVIRDFDNQPRAKGKIEKLARKNKISINTTNGYTLEDDIVKNNFEILRPFFKNHLDWPDDVCQDKQKLAKYWENTSGAKGAAMAEISLAINTPELENFRLPEHIMQAINFFKDTTNENN</sequence>
<dbReference type="InterPro" id="IPR034139">
    <property type="entry name" value="TOPRIM_OLD"/>
</dbReference>
<dbReference type="Gene3D" id="3.40.50.300">
    <property type="entry name" value="P-loop containing nucleotide triphosphate hydrolases"/>
    <property type="match status" value="1"/>
</dbReference>
<dbReference type="InterPro" id="IPR041685">
    <property type="entry name" value="AAA_GajA/Old/RecF-like"/>
</dbReference>
<dbReference type="EMBL" id="VOGB01000012">
    <property type="protein sequence ID" value="MQM73755.1"/>
    <property type="molecule type" value="Genomic_DNA"/>
</dbReference>
<proteinExistence type="predicted"/>
<dbReference type="Pfam" id="PF20469">
    <property type="entry name" value="OLD-like_TOPRIM"/>
    <property type="match status" value="1"/>
</dbReference>
<gene>
    <name evidence="3" type="ORF">FRC53_10230</name>
</gene>
<dbReference type="PANTHER" id="PTHR43581">
    <property type="entry name" value="ATP/GTP PHOSPHATASE"/>
    <property type="match status" value="1"/>
</dbReference>
<reference evidence="3" key="1">
    <citation type="journal article" date="2020" name="Appl. Environ. Microbiol.">
        <title>Medium-Chain Fatty Acid Synthesis by 'Candidatus Weimeria bifida' gen. nov., sp. nov., and 'Candidatus Pseudoramibacter fermentans' sp. nov.</title>
        <authorList>
            <person name="Scarborough M.J."/>
            <person name="Myers K.S."/>
            <person name="Donohue T.J."/>
            <person name="Noguera D.R."/>
        </authorList>
    </citation>
    <scope>NUCLEOTIDE SEQUENCE</scope>
    <source>
        <strain evidence="3">EUB1.1</strain>
    </source>
</reference>
<evidence type="ECO:0000259" key="1">
    <source>
        <dbReference type="Pfam" id="PF13175"/>
    </source>
</evidence>
<comment type="caution">
    <text evidence="3">The sequence shown here is derived from an EMBL/GenBank/DDBJ whole genome shotgun (WGS) entry which is preliminary data.</text>
</comment>
<evidence type="ECO:0000313" key="4">
    <source>
        <dbReference type="Proteomes" id="UP000473648"/>
    </source>
</evidence>
<dbReference type="PANTHER" id="PTHR43581:SF4">
    <property type="entry name" value="ATP_GTP PHOSPHATASE"/>
    <property type="match status" value="1"/>
</dbReference>